<accession>A0A5B9WBQ6</accession>
<evidence type="ECO:0000313" key="3">
    <source>
        <dbReference type="EMBL" id="QEH37465.1"/>
    </source>
</evidence>
<name>A0A5B9WBQ6_9BACT</name>
<keyword evidence="3" id="KW-0456">Lyase</keyword>
<keyword evidence="4" id="KW-1185">Reference proteome</keyword>
<proteinExistence type="predicted"/>
<dbReference type="KEGG" id="agv:OJF2_60560"/>
<dbReference type="AlphaFoldDB" id="A0A5B9WBQ6"/>
<protein>
    <submittedName>
        <fullName evidence="3">Pectate lyase superfamily protein</fullName>
    </submittedName>
</protein>
<dbReference type="SUPFAM" id="SSF51126">
    <property type="entry name" value="Pectin lyase-like"/>
    <property type="match status" value="1"/>
</dbReference>
<feature type="domain" description="Right handed beta helix" evidence="2">
    <location>
        <begin position="248"/>
        <end position="381"/>
    </location>
</feature>
<dbReference type="Gene3D" id="2.160.20.10">
    <property type="entry name" value="Single-stranded right-handed beta-helix, Pectin lyase-like"/>
    <property type="match status" value="1"/>
</dbReference>
<dbReference type="InterPro" id="IPR011050">
    <property type="entry name" value="Pectin_lyase_fold/virulence"/>
</dbReference>
<dbReference type="InterPro" id="IPR012334">
    <property type="entry name" value="Pectin_lyas_fold"/>
</dbReference>
<dbReference type="GO" id="GO:0016829">
    <property type="term" value="F:lyase activity"/>
    <property type="evidence" value="ECO:0007669"/>
    <property type="project" value="UniProtKB-KW"/>
</dbReference>
<dbReference type="RefSeq" id="WP_148597019.1">
    <property type="nucleotide sequence ID" value="NZ_CP042997.1"/>
</dbReference>
<reference evidence="3 4" key="1">
    <citation type="submission" date="2019-08" db="EMBL/GenBank/DDBJ databases">
        <title>Deep-cultivation of Planctomycetes and their phenomic and genomic characterization uncovers novel biology.</title>
        <authorList>
            <person name="Wiegand S."/>
            <person name="Jogler M."/>
            <person name="Boedeker C."/>
            <person name="Pinto D."/>
            <person name="Vollmers J."/>
            <person name="Rivas-Marin E."/>
            <person name="Kohn T."/>
            <person name="Peeters S.H."/>
            <person name="Heuer A."/>
            <person name="Rast P."/>
            <person name="Oberbeckmann S."/>
            <person name="Bunk B."/>
            <person name="Jeske O."/>
            <person name="Meyerdierks A."/>
            <person name="Storesund J.E."/>
            <person name="Kallscheuer N."/>
            <person name="Luecker S."/>
            <person name="Lage O.M."/>
            <person name="Pohl T."/>
            <person name="Merkel B.J."/>
            <person name="Hornburger P."/>
            <person name="Mueller R.-W."/>
            <person name="Bruemmer F."/>
            <person name="Labrenz M."/>
            <person name="Spormann A.M."/>
            <person name="Op den Camp H."/>
            <person name="Overmann J."/>
            <person name="Amann R."/>
            <person name="Jetten M.S.M."/>
            <person name="Mascher T."/>
            <person name="Medema M.H."/>
            <person name="Devos D.P."/>
            <person name="Kaster A.-K."/>
            <person name="Ovreas L."/>
            <person name="Rohde M."/>
            <person name="Galperin M.Y."/>
            <person name="Jogler C."/>
        </authorList>
    </citation>
    <scope>NUCLEOTIDE SEQUENCE [LARGE SCALE GENOMIC DNA]</scope>
    <source>
        <strain evidence="3 4">OJF2</strain>
    </source>
</reference>
<dbReference type="InterPro" id="IPR006311">
    <property type="entry name" value="TAT_signal"/>
</dbReference>
<evidence type="ECO:0000256" key="1">
    <source>
        <dbReference type="SAM" id="MobiDB-lite"/>
    </source>
</evidence>
<dbReference type="Proteomes" id="UP000324233">
    <property type="component" value="Chromosome"/>
</dbReference>
<dbReference type="InterPro" id="IPR006626">
    <property type="entry name" value="PbH1"/>
</dbReference>
<dbReference type="OrthoDB" id="211073at2"/>
<dbReference type="SMART" id="SM00710">
    <property type="entry name" value="PbH1"/>
    <property type="match status" value="9"/>
</dbReference>
<organism evidence="3 4">
    <name type="scientific">Aquisphaera giovannonii</name>
    <dbReference type="NCBI Taxonomy" id="406548"/>
    <lineage>
        <taxon>Bacteria</taxon>
        <taxon>Pseudomonadati</taxon>
        <taxon>Planctomycetota</taxon>
        <taxon>Planctomycetia</taxon>
        <taxon>Isosphaerales</taxon>
        <taxon>Isosphaeraceae</taxon>
        <taxon>Aquisphaera</taxon>
    </lineage>
</organism>
<dbReference type="PROSITE" id="PS51318">
    <property type="entry name" value="TAT"/>
    <property type="match status" value="1"/>
</dbReference>
<evidence type="ECO:0000313" key="4">
    <source>
        <dbReference type="Proteomes" id="UP000324233"/>
    </source>
</evidence>
<gene>
    <name evidence="3" type="ORF">OJF2_60560</name>
</gene>
<dbReference type="Pfam" id="PF13229">
    <property type="entry name" value="Beta_helix"/>
    <property type="match status" value="1"/>
</dbReference>
<feature type="region of interest" description="Disordered" evidence="1">
    <location>
        <begin position="43"/>
        <end position="66"/>
    </location>
</feature>
<dbReference type="InterPro" id="IPR039448">
    <property type="entry name" value="Beta_helix"/>
</dbReference>
<sequence length="463" mass="49541">MTGRAAPSPRVPGPERAPSRRRFLGASLAGSAALLSGRRGFAMADDAPAQSPGDGPRAISGDHSEPDWKERYTLTVGARGGDLVGTTEKALQAAVDQVAARGGGTVRILPGTYRLRNAVYLPSGVRLLGSGAESVLIKEPSVRARLAASADWYDREITLADARGFRVGDGVCLRAKNPNTGGPVVIKRTLVARDGNRFQLDRALRDNLWLEKGEPTAATLFPLLSLEDASGVTIEDLALDGNRGANENLDGNYAGCIFAQDCSRLTFRRVLARNNNGDGLSWQICHDVLVQDCVSEDHAGLGLHPGSGSQRPIIRGNAVRRCEIGIFFCWGVRFGLAERNTIEDIRTAGVSLGHRDTDNVVRDNAIVRSGRVGVLFRDERREFAAHRNRIENNRIADSGPADGIGIDVQGQTEGVAITGNEIRESRGPASRIGIRVGTSAKDVTLAGNRIEGFGRDLADQRGT</sequence>
<feature type="region of interest" description="Disordered" evidence="1">
    <location>
        <begin position="1"/>
        <end position="21"/>
    </location>
</feature>
<evidence type="ECO:0000259" key="2">
    <source>
        <dbReference type="Pfam" id="PF13229"/>
    </source>
</evidence>
<dbReference type="EMBL" id="CP042997">
    <property type="protein sequence ID" value="QEH37465.1"/>
    <property type="molecule type" value="Genomic_DNA"/>
</dbReference>